<dbReference type="EMBL" id="JACRUO010000001">
    <property type="protein sequence ID" value="MBD3688739.1"/>
    <property type="molecule type" value="Genomic_DNA"/>
</dbReference>
<dbReference type="InterPro" id="IPR050661">
    <property type="entry name" value="BglG_antiterminators"/>
</dbReference>
<dbReference type="SUPFAM" id="SSF63520">
    <property type="entry name" value="PTS-regulatory domain, PRD"/>
    <property type="match status" value="2"/>
</dbReference>
<keyword evidence="1" id="KW-0677">Repeat</keyword>
<organism evidence="3 4">
    <name type="scientific">Nanchangia anserum</name>
    <dbReference type="NCBI Taxonomy" id="2692125"/>
    <lineage>
        <taxon>Bacteria</taxon>
        <taxon>Bacillati</taxon>
        <taxon>Actinomycetota</taxon>
        <taxon>Actinomycetes</taxon>
        <taxon>Actinomycetales</taxon>
        <taxon>Actinomycetaceae</taxon>
        <taxon>Nanchangia</taxon>
    </lineage>
</organism>
<protein>
    <submittedName>
        <fullName evidence="3">PRD domain-containing protein</fullName>
    </submittedName>
</protein>
<feature type="domain" description="PRD" evidence="2">
    <location>
        <begin position="177"/>
        <end position="287"/>
    </location>
</feature>
<dbReference type="SMART" id="SM01061">
    <property type="entry name" value="CAT_RBD"/>
    <property type="match status" value="1"/>
</dbReference>
<dbReference type="GO" id="GO:0003723">
    <property type="term" value="F:RNA binding"/>
    <property type="evidence" value="ECO:0007669"/>
    <property type="project" value="InterPro"/>
</dbReference>
<evidence type="ECO:0000256" key="1">
    <source>
        <dbReference type="ARBA" id="ARBA00022737"/>
    </source>
</evidence>
<dbReference type="PANTHER" id="PTHR30185:SF15">
    <property type="entry name" value="CRYPTIC BETA-GLUCOSIDE BGL OPERON ANTITERMINATOR"/>
    <property type="match status" value="1"/>
</dbReference>
<gene>
    <name evidence="3" type="ORF">H8R10_00575</name>
</gene>
<reference evidence="3 4" key="1">
    <citation type="submission" date="2020-08" db="EMBL/GenBank/DDBJ databases">
        <title>Winkia gen. nov., sp. nov., isolated from faeces of the Anser albifrons in China.</title>
        <authorList>
            <person name="Liu Q."/>
        </authorList>
    </citation>
    <scope>NUCLEOTIDE SEQUENCE [LARGE SCALE GENOMIC DNA]</scope>
    <source>
        <strain evidence="3 4">C62</strain>
    </source>
</reference>
<dbReference type="Pfam" id="PF00874">
    <property type="entry name" value="PRD"/>
    <property type="match status" value="2"/>
</dbReference>
<dbReference type="PROSITE" id="PS51372">
    <property type="entry name" value="PRD_2"/>
    <property type="match status" value="2"/>
</dbReference>
<comment type="caution">
    <text evidence="3">The sequence shown here is derived from an EMBL/GenBank/DDBJ whole genome shotgun (WGS) entry which is preliminary data.</text>
</comment>
<dbReference type="AlphaFoldDB" id="A0A8I0G7T9"/>
<dbReference type="InterPro" id="IPR036634">
    <property type="entry name" value="PRD_sf"/>
</dbReference>
<name>A0A8I0G7T9_9ACTO</name>
<dbReference type="Gene3D" id="2.30.24.10">
    <property type="entry name" value="CAT RNA-binding domain"/>
    <property type="match status" value="1"/>
</dbReference>
<dbReference type="InterPro" id="IPR036650">
    <property type="entry name" value="CAT_RNA-bd_dom_sf"/>
</dbReference>
<keyword evidence="4" id="KW-1185">Reference proteome</keyword>
<dbReference type="Proteomes" id="UP000627538">
    <property type="component" value="Unassembled WGS sequence"/>
</dbReference>
<dbReference type="RefSeq" id="WP_191070846.1">
    <property type="nucleotide sequence ID" value="NZ_JACRUO010000001.1"/>
</dbReference>
<proteinExistence type="predicted"/>
<dbReference type="Pfam" id="PF03123">
    <property type="entry name" value="CAT_RBD"/>
    <property type="match status" value="1"/>
</dbReference>
<dbReference type="SUPFAM" id="SSF50151">
    <property type="entry name" value="SacY-like RNA-binding domain"/>
    <property type="match status" value="1"/>
</dbReference>
<accession>A0A8I0G7T9</accession>
<dbReference type="GO" id="GO:0006355">
    <property type="term" value="P:regulation of DNA-templated transcription"/>
    <property type="evidence" value="ECO:0007669"/>
    <property type="project" value="InterPro"/>
</dbReference>
<sequence length="292" mass="32001">MRSGTYTVVRTFNTNVVLAFDSANSRVVICTGKGVAYGLGHGDVVRDDAIEAVFVPESSPRSGALAQALGLSDPRVFDVARAICEMAGRRLGLTRPEVLVLALADHLDQAQRRAREGIVVDIPLVWEVAHLYPAELAAGHEALRIVEERLGVRLPEAEATACALHFVGAQFDRVPVDLTVKMTRTLERIFDCLDEQAGRTLPRWDQPAARFVTHLRFLFVRLASGEDVVSVPSALTRALSEVDASVRDSTTAIARVIEEEWGRPIGEDEWAYVALHVYRLLDHVAASSRPTS</sequence>
<evidence type="ECO:0000313" key="4">
    <source>
        <dbReference type="Proteomes" id="UP000627538"/>
    </source>
</evidence>
<dbReference type="InterPro" id="IPR011608">
    <property type="entry name" value="PRD"/>
</dbReference>
<dbReference type="Gene3D" id="1.10.1790.10">
    <property type="entry name" value="PRD domain"/>
    <property type="match status" value="2"/>
</dbReference>
<feature type="domain" description="PRD" evidence="2">
    <location>
        <begin position="71"/>
        <end position="176"/>
    </location>
</feature>
<evidence type="ECO:0000313" key="3">
    <source>
        <dbReference type="EMBL" id="MBD3688739.1"/>
    </source>
</evidence>
<dbReference type="InterPro" id="IPR004341">
    <property type="entry name" value="CAT_RNA-bd_dom"/>
</dbReference>
<dbReference type="PANTHER" id="PTHR30185">
    <property type="entry name" value="CRYPTIC BETA-GLUCOSIDE BGL OPERON ANTITERMINATOR"/>
    <property type="match status" value="1"/>
</dbReference>
<evidence type="ECO:0000259" key="2">
    <source>
        <dbReference type="PROSITE" id="PS51372"/>
    </source>
</evidence>